<dbReference type="RefSeq" id="WP_070077068.1">
    <property type="nucleotide sequence ID" value="NZ_CP017415.1"/>
</dbReference>
<evidence type="ECO:0000313" key="3">
    <source>
        <dbReference type="Proteomes" id="UP000095401"/>
    </source>
</evidence>
<dbReference type="InterPro" id="IPR052894">
    <property type="entry name" value="AsmA-related"/>
</dbReference>
<evidence type="ECO:0000313" key="2">
    <source>
        <dbReference type="EMBL" id="AOU96674.1"/>
    </source>
</evidence>
<name>A0A1D8IJS8_9GAMM</name>
<dbReference type="AlphaFoldDB" id="A0A1D8IJS8"/>
<dbReference type="PANTHER" id="PTHR30441">
    <property type="entry name" value="DUF748 DOMAIN-CONTAINING PROTEIN"/>
    <property type="match status" value="1"/>
</dbReference>
<evidence type="ECO:0000259" key="1">
    <source>
        <dbReference type="Pfam" id="PF05170"/>
    </source>
</evidence>
<protein>
    <recommendedName>
        <fullName evidence="1">AsmA domain-containing protein</fullName>
    </recommendedName>
</protein>
<dbReference type="EMBL" id="CP017415">
    <property type="protein sequence ID" value="AOU96674.1"/>
    <property type="molecule type" value="Genomic_DNA"/>
</dbReference>
<dbReference type="InterPro" id="IPR007844">
    <property type="entry name" value="AsmA"/>
</dbReference>
<dbReference type="Proteomes" id="UP000095401">
    <property type="component" value="Chromosome"/>
</dbReference>
<dbReference type="Pfam" id="PF05170">
    <property type="entry name" value="AsmA"/>
    <property type="match status" value="1"/>
</dbReference>
<dbReference type="KEGG" id="aprs:BI364_00340"/>
<proteinExistence type="predicted"/>
<reference evidence="3" key="1">
    <citation type="submission" date="2016-09" db="EMBL/GenBank/DDBJ databases">
        <title>Acidihalobacter prosperus F5.</title>
        <authorList>
            <person name="Khaleque H.N."/>
            <person name="Ramsay J.P."/>
            <person name="Kaksonen A.H."/>
            <person name="Boxall N.J."/>
            <person name="Watkin E.L.J."/>
        </authorList>
    </citation>
    <scope>NUCLEOTIDE SEQUENCE [LARGE SCALE GENOMIC DNA]</scope>
    <source>
        <strain evidence="3">F5</strain>
    </source>
</reference>
<sequence>MKWIKRLFLLAVVILLLAVVGLAAFVMTFNPNDYKPRIEQLVKEKTGRTLSIDGQMHLTIYPRLGLRLAKVSLSNPAGFNTQAPFASIDRLDLDVELMPLLSHKLVVDKVVLSGLDVNLVRQADGRTNWQGLAGAASASAPAGAAKPAEPGAAGMVAGAPFALAVAGVDIQRARITLDDKLVGRHLVVAPLNLSVGHLAPGRSAPLSLDFHIEDSKPALGLDGRLSANLSADLAAARYQLNDMNLKLSAKGAAMPKGALDTVVQGSLDVDLAKDGRIALKPLKVTVNGSHLTGNIDITDLAHPHIGFALALDQLDVDQYLPPPPTAAKSGVGSSTAAPVPWSDKPLQIPLGELRRVNADGSLSIGQLTARKLKLSQVRLALSARNGLLRVTDMSAGLYGGTFKGEANLDARRATPTIAVKAALSGIRIGDFLKDYAGDSYLTGKTDLQADLQTRGDSERALVNALDGKLSLAVHDGSIQRSRLADQIQSVLIKVRELRQGSPVGAPGSETKFASLTATGQVKAGVIDNRDMALNAIRFAANGSGTVSLPKREIDYALRFTQANGKGTPIPLLIRGPLHHPGYEIDLKSMAKDVLRQRLDQEKQKAGDQLKQRLEKAVPGLKGLFK</sequence>
<gene>
    <name evidence="2" type="ORF">BI364_00340</name>
</gene>
<dbReference type="GO" id="GO:0005886">
    <property type="term" value="C:plasma membrane"/>
    <property type="evidence" value="ECO:0007669"/>
    <property type="project" value="TreeGrafter"/>
</dbReference>
<organism evidence="2 3">
    <name type="scientific">Acidihalobacter yilgarnensis</name>
    <dbReference type="NCBI Taxonomy" id="2819280"/>
    <lineage>
        <taxon>Bacteria</taxon>
        <taxon>Pseudomonadati</taxon>
        <taxon>Pseudomonadota</taxon>
        <taxon>Gammaproteobacteria</taxon>
        <taxon>Chromatiales</taxon>
        <taxon>Ectothiorhodospiraceae</taxon>
        <taxon>Acidihalobacter</taxon>
    </lineage>
</organism>
<dbReference type="PANTHER" id="PTHR30441:SF4">
    <property type="entry name" value="PROTEIN ASMA"/>
    <property type="match status" value="1"/>
</dbReference>
<keyword evidence="3" id="KW-1185">Reference proteome</keyword>
<feature type="domain" description="AsmA" evidence="1">
    <location>
        <begin position="1"/>
        <end position="254"/>
    </location>
</feature>
<accession>A0A1D8IJS8</accession>
<dbReference type="GO" id="GO:0090313">
    <property type="term" value="P:regulation of protein targeting to membrane"/>
    <property type="evidence" value="ECO:0007669"/>
    <property type="project" value="TreeGrafter"/>
</dbReference>